<dbReference type="AlphaFoldDB" id="A0A2P2I453"/>
<evidence type="ECO:0000313" key="6">
    <source>
        <dbReference type="EMBL" id="LAB68650.1"/>
    </source>
</evidence>
<keyword evidence="4" id="KW-0539">Nucleus</keyword>
<keyword evidence="3" id="KW-0698">rRNA processing</keyword>
<feature type="region of interest" description="Disordered" evidence="5">
    <location>
        <begin position="261"/>
        <end position="323"/>
    </location>
</feature>
<dbReference type="PANTHER" id="PTHR13026:SF0">
    <property type="entry name" value="RIBOSOMAL RNA PROCESSING 1B"/>
    <property type="match status" value="1"/>
</dbReference>
<feature type="region of interest" description="Disordered" evidence="5">
    <location>
        <begin position="812"/>
        <end position="848"/>
    </location>
</feature>
<name>A0A2P2I453_9CRUS</name>
<feature type="compositionally biased region" description="Basic and acidic residues" evidence="5">
    <location>
        <begin position="591"/>
        <end position="622"/>
    </location>
</feature>
<organism evidence="6">
    <name type="scientific">Hirondellea gigas</name>
    <dbReference type="NCBI Taxonomy" id="1518452"/>
    <lineage>
        <taxon>Eukaryota</taxon>
        <taxon>Metazoa</taxon>
        <taxon>Ecdysozoa</taxon>
        <taxon>Arthropoda</taxon>
        <taxon>Crustacea</taxon>
        <taxon>Multicrustacea</taxon>
        <taxon>Malacostraca</taxon>
        <taxon>Eumalacostraca</taxon>
        <taxon>Peracarida</taxon>
        <taxon>Amphipoda</taxon>
        <taxon>Amphilochidea</taxon>
        <taxon>Lysianassida</taxon>
        <taxon>Lysianassidira</taxon>
        <taxon>Lysianassoidea</taxon>
        <taxon>Lysianassidae</taxon>
        <taxon>Hirondellea</taxon>
    </lineage>
</organism>
<dbReference type="EMBL" id="IACF01003019">
    <property type="protein sequence ID" value="LAB68650.1"/>
    <property type="molecule type" value="mRNA"/>
</dbReference>
<comment type="subcellular location">
    <subcellularLocation>
        <location evidence="1">Nucleus</location>
    </subcellularLocation>
</comment>
<evidence type="ECO:0000256" key="1">
    <source>
        <dbReference type="ARBA" id="ARBA00004123"/>
    </source>
</evidence>
<evidence type="ECO:0000256" key="4">
    <source>
        <dbReference type="ARBA" id="ARBA00023242"/>
    </source>
</evidence>
<feature type="compositionally biased region" description="Low complexity" evidence="5">
    <location>
        <begin position="823"/>
        <end position="832"/>
    </location>
</feature>
<sequence length="848" mass="96595">MKLNKMTAPANICKWTHDMGSFLKEERDKAIDDLKAFLSKKPIPFQALMQDSMLVIWRGFYWAMMQQDEPLKQEELAERISTTIHIFTKDKTANLFIRSALEIFAREWEGGNQFYVNKKQMFFRRVIRQALFRLANQRWRGCDSFMDMLEQTIIRPTDNDNSFPMALKSHLVSIFMEELAKASDEHLTRKIIYVFLRPFIKVMAVCKQQNYLNDVRSNIFEHLLRQSDLGIDNRSDLLDNEFFVDEKRKKITIGYKPLDDGEDLDNALGDEDLDDEDEWESADDDDEEEELEDESEDNEENDQDDDDADSEEDEEVHLDPRAGKVDVVLPQLEVDYGEIGNALYTIMSTSGIRSKNRSKIRQLVKKFHDCAEGVYTLERHPTLHPVHELLQEDIADVNPDNAVEKRMKLHEREFSARTTRIKNMSSMTKDELAQETKASIKLRKKLSSERAEKYKAIQYKKKMYEQRMAEKRFQHFAKRSIKMKIRLENRRLKARGLLPSTEEKMQSIAATRKRKDVAVMDTVLQVTNGFIVTDNSCKTVSNSAVKSVEKDSAVTGAKLPSASKPAIETTKIKESKISQVKSDTKQSTSKLDGKQTHTAEPVQENKTHKLKETNKSLKKKENTVPAKKIKKSKKVTSVPEQSKCSPNNSSADEQCTPKKTSLQSSSLKKRKHSSATSIPATTTPNKKLKLSTPSSIKINLKENKQHEFSDYQRSVLASPAIPFQPERTPLPSALKATSSPILVKKPLSRTLKNIPTDSKSEKLQIIASKNLAKQMKKKKGKVSPQIMKGLKKKGLSFEGTAPILIGKSSPKNSPICVKEKSVTSPKTTPAKPMAKKLPTKRAVASDFF</sequence>
<accession>A0A2P2I453</accession>
<dbReference type="GO" id="GO:0005634">
    <property type="term" value="C:nucleus"/>
    <property type="evidence" value="ECO:0007669"/>
    <property type="project" value="UniProtKB-SubCell"/>
</dbReference>
<dbReference type="Pfam" id="PF05997">
    <property type="entry name" value="Nop52"/>
    <property type="match status" value="1"/>
</dbReference>
<feature type="region of interest" description="Disordered" evidence="5">
    <location>
        <begin position="575"/>
        <end position="690"/>
    </location>
</feature>
<protein>
    <submittedName>
        <fullName evidence="6">Ribosomal RNA processing protein 1 homolog A-like</fullName>
    </submittedName>
</protein>
<dbReference type="PANTHER" id="PTHR13026">
    <property type="entry name" value="NNP-1 PROTEIN NOVEL NUCLEAR PROTEIN 1 NOP52"/>
    <property type="match status" value="1"/>
</dbReference>
<comment type="similarity">
    <text evidence="2">Belongs to the RRP1 family.</text>
</comment>
<evidence type="ECO:0000256" key="5">
    <source>
        <dbReference type="SAM" id="MobiDB-lite"/>
    </source>
</evidence>
<feature type="compositionally biased region" description="Acidic residues" evidence="5">
    <location>
        <begin position="261"/>
        <end position="316"/>
    </location>
</feature>
<dbReference type="GO" id="GO:0006364">
    <property type="term" value="P:rRNA processing"/>
    <property type="evidence" value="ECO:0007669"/>
    <property type="project" value="UniProtKB-KW"/>
</dbReference>
<feature type="compositionally biased region" description="Low complexity" evidence="5">
    <location>
        <begin position="674"/>
        <end position="684"/>
    </location>
</feature>
<proteinExistence type="evidence at transcript level"/>
<feature type="compositionally biased region" description="Polar residues" evidence="5">
    <location>
        <begin position="638"/>
        <end position="653"/>
    </location>
</feature>
<feature type="compositionally biased region" description="Polar residues" evidence="5">
    <location>
        <begin position="577"/>
        <end position="590"/>
    </location>
</feature>
<evidence type="ECO:0000256" key="2">
    <source>
        <dbReference type="ARBA" id="ARBA00006374"/>
    </source>
</evidence>
<dbReference type="InterPro" id="IPR010301">
    <property type="entry name" value="RRP1"/>
</dbReference>
<reference evidence="6" key="1">
    <citation type="journal article" date="2018" name="Biosci. Biotechnol. Biochem.">
        <title>Polysaccharide hydrolase of the hadal zone amphipods Hirondellea gigas.</title>
        <authorList>
            <person name="Kobayashi H."/>
            <person name="Nagahama T."/>
            <person name="Arai W."/>
            <person name="Sasagawa Y."/>
            <person name="Umeda M."/>
            <person name="Hayashi T."/>
            <person name="Nikaido I."/>
            <person name="Watanabe H."/>
            <person name="Oguri K."/>
            <person name="Kitazato H."/>
            <person name="Fujioka K."/>
            <person name="Kido Y."/>
            <person name="Takami H."/>
        </authorList>
    </citation>
    <scope>NUCLEOTIDE SEQUENCE</scope>
    <source>
        <tissue evidence="6">Whole body</tissue>
    </source>
</reference>
<evidence type="ECO:0000256" key="3">
    <source>
        <dbReference type="ARBA" id="ARBA00022552"/>
    </source>
</evidence>
<dbReference type="GO" id="GO:0030688">
    <property type="term" value="C:preribosome, small subunit precursor"/>
    <property type="evidence" value="ECO:0007669"/>
    <property type="project" value="InterPro"/>
</dbReference>